<feature type="region of interest" description="Disordered" evidence="1">
    <location>
        <begin position="197"/>
        <end position="224"/>
    </location>
</feature>
<dbReference type="AlphaFoldDB" id="A0A9W7FR74"/>
<evidence type="ECO:0000313" key="4">
    <source>
        <dbReference type="Proteomes" id="UP001165122"/>
    </source>
</evidence>
<reference evidence="4" key="1">
    <citation type="journal article" date="2023" name="Commun. Biol.">
        <title>Genome analysis of Parmales, the sister group of diatoms, reveals the evolutionary specialization of diatoms from phago-mixotrophs to photoautotrophs.</title>
        <authorList>
            <person name="Ban H."/>
            <person name="Sato S."/>
            <person name="Yoshikawa S."/>
            <person name="Yamada K."/>
            <person name="Nakamura Y."/>
            <person name="Ichinomiya M."/>
            <person name="Sato N."/>
            <person name="Blanc-Mathieu R."/>
            <person name="Endo H."/>
            <person name="Kuwata A."/>
            <person name="Ogata H."/>
        </authorList>
    </citation>
    <scope>NUCLEOTIDE SEQUENCE [LARGE SCALE GENOMIC DNA]</scope>
    <source>
        <strain evidence="4">NIES 3700</strain>
    </source>
</reference>
<name>A0A9W7FR74_9STRA</name>
<gene>
    <name evidence="3" type="ORF">TrLO_g15613</name>
</gene>
<protein>
    <submittedName>
        <fullName evidence="3">Uncharacterized protein</fullName>
    </submittedName>
</protein>
<accession>A0A9W7FR74</accession>
<dbReference type="OrthoDB" id="200870at2759"/>
<feature type="compositionally biased region" description="Pro residues" evidence="1">
    <location>
        <begin position="81"/>
        <end position="96"/>
    </location>
</feature>
<evidence type="ECO:0000256" key="1">
    <source>
        <dbReference type="SAM" id="MobiDB-lite"/>
    </source>
</evidence>
<organism evidence="3 4">
    <name type="scientific">Triparma laevis f. longispina</name>
    <dbReference type="NCBI Taxonomy" id="1714387"/>
    <lineage>
        <taxon>Eukaryota</taxon>
        <taxon>Sar</taxon>
        <taxon>Stramenopiles</taxon>
        <taxon>Ochrophyta</taxon>
        <taxon>Bolidophyceae</taxon>
        <taxon>Parmales</taxon>
        <taxon>Triparmaceae</taxon>
        <taxon>Triparma</taxon>
    </lineage>
</organism>
<sequence length="399" mass="43245">MARISCLAFFLFLLLSTTHPDVVSGKGIKLKKGSKSGGSARRPIKLKKKGQSGSASASQKSKPIHNGPTQSQVEQMAAMPDTPPPGSPPTPPPPPPETDEAKIHITAPPDKSTVAGSSFDVSIQISPVNPDFFTSTYNTTDSRICISLDGSSYNCWPVFGGKIRYINAVDGPHSLHAVLMRKGELVASTITESVQFTTVEDPEIGSEDEDKEDEGEEDEIDLDKEEEKKVQIDMPMLSLTVPPEKVTLPGTSVQFVSNVVTGDMGTFKEYFKYQFTCYNVDLSTAHACWSIFDENVVPYITHLEPGLHTVEGVITHPETRKAIEETAFETRTFFTSGEKNEAAAVVVEVDVDEQTYSIPVAAGGDATNQGIYFCGARGILNEECPGFVAQKIMNAANQF</sequence>
<dbReference type="Proteomes" id="UP001165122">
    <property type="component" value="Unassembled WGS sequence"/>
</dbReference>
<feature type="chain" id="PRO_5040745440" evidence="2">
    <location>
        <begin position="21"/>
        <end position="399"/>
    </location>
</feature>
<comment type="caution">
    <text evidence="3">The sequence shown here is derived from an EMBL/GenBank/DDBJ whole genome shotgun (WGS) entry which is preliminary data.</text>
</comment>
<dbReference type="EMBL" id="BRXW01000257">
    <property type="protein sequence ID" value="GMI16591.1"/>
    <property type="molecule type" value="Genomic_DNA"/>
</dbReference>
<feature type="compositionally biased region" description="Acidic residues" evidence="1">
    <location>
        <begin position="200"/>
        <end position="224"/>
    </location>
</feature>
<feature type="region of interest" description="Disordered" evidence="1">
    <location>
        <begin position="23"/>
        <end position="102"/>
    </location>
</feature>
<feature type="signal peptide" evidence="2">
    <location>
        <begin position="1"/>
        <end position="20"/>
    </location>
</feature>
<keyword evidence="2" id="KW-0732">Signal</keyword>
<evidence type="ECO:0000256" key="2">
    <source>
        <dbReference type="SAM" id="SignalP"/>
    </source>
</evidence>
<proteinExistence type="predicted"/>
<keyword evidence="4" id="KW-1185">Reference proteome</keyword>
<feature type="compositionally biased region" description="Low complexity" evidence="1">
    <location>
        <begin position="51"/>
        <end position="61"/>
    </location>
</feature>
<evidence type="ECO:0000313" key="3">
    <source>
        <dbReference type="EMBL" id="GMI16591.1"/>
    </source>
</evidence>